<dbReference type="AlphaFoldDB" id="A0A3E1QAF7"/>
<gene>
    <name evidence="2" type="ORF">DZ858_03120</name>
</gene>
<dbReference type="RefSeq" id="WP_117158082.1">
    <property type="nucleotide sequence ID" value="NZ_QVID01000001.1"/>
</dbReference>
<dbReference type="OrthoDB" id="1403331at2"/>
<protein>
    <submittedName>
        <fullName evidence="2">Uncharacterized protein</fullName>
    </submittedName>
</protein>
<evidence type="ECO:0000313" key="3">
    <source>
        <dbReference type="Proteomes" id="UP000261082"/>
    </source>
</evidence>
<feature type="signal peptide" evidence="1">
    <location>
        <begin position="1"/>
        <end position="18"/>
    </location>
</feature>
<feature type="chain" id="PRO_5017688386" evidence="1">
    <location>
        <begin position="19"/>
        <end position="519"/>
    </location>
</feature>
<proteinExistence type="predicted"/>
<comment type="caution">
    <text evidence="2">The sequence shown here is derived from an EMBL/GenBank/DDBJ whole genome shotgun (WGS) entry which is preliminary data.</text>
</comment>
<dbReference type="EMBL" id="QVID01000001">
    <property type="protein sequence ID" value="RFN59084.1"/>
    <property type="molecule type" value="Genomic_DNA"/>
</dbReference>
<keyword evidence="3" id="KW-1185">Reference proteome</keyword>
<keyword evidence="1" id="KW-0732">Signal</keyword>
<evidence type="ECO:0000313" key="2">
    <source>
        <dbReference type="EMBL" id="RFN59084.1"/>
    </source>
</evidence>
<name>A0A3E1QAF7_9FLAO</name>
<reference evidence="2 3" key="1">
    <citation type="journal article" date="2007" name="Int. J. Syst. Evol. Microbiol.">
        <title>Marixanthomonas ophiurae gen. nov., sp. nov., a marine bacterium of the family Flavobacteriaceae isolated from a deep-sea brittle star.</title>
        <authorList>
            <person name="Romanenko L.A."/>
            <person name="Uchino M."/>
            <person name="Frolova G.M."/>
            <person name="Mikhailov V.V."/>
        </authorList>
    </citation>
    <scope>NUCLEOTIDE SEQUENCE [LARGE SCALE GENOMIC DNA]</scope>
    <source>
        <strain evidence="2 3">KMM 3046</strain>
    </source>
</reference>
<accession>A0A3E1QAF7</accession>
<organism evidence="2 3">
    <name type="scientific">Marixanthomonas ophiurae</name>
    <dbReference type="NCBI Taxonomy" id="387659"/>
    <lineage>
        <taxon>Bacteria</taxon>
        <taxon>Pseudomonadati</taxon>
        <taxon>Bacteroidota</taxon>
        <taxon>Flavobacteriia</taxon>
        <taxon>Flavobacteriales</taxon>
        <taxon>Flavobacteriaceae</taxon>
        <taxon>Marixanthomonas</taxon>
    </lineage>
</organism>
<dbReference type="Proteomes" id="UP000261082">
    <property type="component" value="Unassembled WGS sequence"/>
</dbReference>
<sequence length="519" mass="60218">MKNFITVIAMLVCSFLIAQNDPVSIAKSEIFKDKKKHTELVFSEDDGQGGVVTVRMFYGGLLKTPRGYYIEHFDSDLNLKSNTEIEVDQSEIEGILVRDGKVHLFEKKFGDEYFEINRLTSNVEKLNFSSSLLLKIDQDDIKKYFAIGIGALLFNNGAAQGDNDSFGEVTFSKDKNFMAFNFDIKDKDNEVHRIYVFNKNFEKVFEKEFTKNIKDKYFEYENVTVDDTNGTVYFLGKTYKGESKRKKKKGKINYHYELYKINKEEQKMISFETDEHFVASLTTVKAGSFLSCVGFYSEKKESRYKGVIRYNINTADFTLQEKSFQPFTEQFIIDKYGKKKDKELSSLRYRGIFLDENTGDIVLNAEEYFFTQRMNMNMGSTSTYYHYNDIVSIKIDAKGTLEWARNINKKQTSMNPSFNEESYTSTYKDGNVYIFLNGSKKVKKIRNDRIEFKDARAKKKNLYLIEINGEGSFDYSIIQTDDQLEVPLYVSQGTLLDEGEDVIFLGRKNKKKQLVKVSI</sequence>
<evidence type="ECO:0000256" key="1">
    <source>
        <dbReference type="SAM" id="SignalP"/>
    </source>
</evidence>